<name>A0ABZ1QQ99_9ACTN</name>
<dbReference type="EMBL" id="CP108038">
    <property type="protein sequence ID" value="WUN84754.1"/>
    <property type="molecule type" value="Genomic_DNA"/>
</dbReference>
<proteinExistence type="predicted"/>
<organism evidence="2 3">
    <name type="scientific">Streptomyces bobili</name>
    <dbReference type="NCBI Taxonomy" id="67280"/>
    <lineage>
        <taxon>Bacteria</taxon>
        <taxon>Bacillati</taxon>
        <taxon>Actinomycetota</taxon>
        <taxon>Actinomycetes</taxon>
        <taxon>Kitasatosporales</taxon>
        <taxon>Streptomycetaceae</taxon>
        <taxon>Streptomyces</taxon>
    </lineage>
</organism>
<evidence type="ECO:0000313" key="3">
    <source>
        <dbReference type="Proteomes" id="UP001432071"/>
    </source>
</evidence>
<dbReference type="RefSeq" id="WP_328733670.1">
    <property type="nucleotide sequence ID" value="NZ_CP108038.1"/>
</dbReference>
<reference evidence="2" key="1">
    <citation type="submission" date="2022-10" db="EMBL/GenBank/DDBJ databases">
        <title>The complete genomes of actinobacterial strains from the NBC collection.</title>
        <authorList>
            <person name="Joergensen T.S."/>
            <person name="Alvarez Arevalo M."/>
            <person name="Sterndorff E.B."/>
            <person name="Faurdal D."/>
            <person name="Vuksanovic O."/>
            <person name="Mourched A.-S."/>
            <person name="Charusanti P."/>
            <person name="Shaw S."/>
            <person name="Blin K."/>
            <person name="Weber T."/>
        </authorList>
    </citation>
    <scope>NUCLEOTIDE SEQUENCE</scope>
    <source>
        <strain evidence="2">NBC_00302</strain>
    </source>
</reference>
<evidence type="ECO:0000313" key="2">
    <source>
        <dbReference type="EMBL" id="WUN84754.1"/>
    </source>
</evidence>
<keyword evidence="3" id="KW-1185">Reference proteome</keyword>
<dbReference type="GeneID" id="93759488"/>
<gene>
    <name evidence="2" type="ORF">OHT53_00945</name>
</gene>
<evidence type="ECO:0000256" key="1">
    <source>
        <dbReference type="SAM" id="MobiDB-lite"/>
    </source>
</evidence>
<sequence length="72" mass="8115">MTGWFTEIWAAALIQLPADTKLDSELGVGESGRLAFERIQQRLPGAGPERLRRRGSGRRTTWPSTRYTLART</sequence>
<dbReference type="Proteomes" id="UP001432071">
    <property type="component" value="Chromosome"/>
</dbReference>
<feature type="region of interest" description="Disordered" evidence="1">
    <location>
        <begin position="46"/>
        <end position="72"/>
    </location>
</feature>
<protein>
    <submittedName>
        <fullName evidence="2">Uncharacterized protein</fullName>
    </submittedName>
</protein>
<accession>A0ABZ1QQ99</accession>